<dbReference type="Proteomes" id="UP001474181">
    <property type="component" value="Unassembled WGS sequence"/>
</dbReference>
<sequence>MVSPAGSGHDGPLLVLDYPGERPEARVSELGLPGPRDLLAVPPPPLPPGRYLAALSAGRPPGPAGAVLAYCASAPLAAVLAAGAGPGGRAAPLVLFDAEPVTAATVLTAYGATLAQLGVRPGPREVRHLAAQVPDPGAFLTAARARLSDHVGAALRADGAATEEVDDLTSTVTDSALRWLAHLLAAHHAPPPDRTGPTLRILSAHTPGDGLRLMCDRTDLLRDPRTAEAVVSFLTAHGARTGHERAPA</sequence>
<name>A0ABV1XB56_9ACTN</name>
<keyword evidence="2" id="KW-1185">Reference proteome</keyword>
<evidence type="ECO:0000313" key="1">
    <source>
        <dbReference type="EMBL" id="MER7186274.1"/>
    </source>
</evidence>
<organism evidence="1 2">
    <name type="scientific">Streptomyces hyaluromycini</name>
    <dbReference type="NCBI Taxonomy" id="1377993"/>
    <lineage>
        <taxon>Bacteria</taxon>
        <taxon>Bacillati</taxon>
        <taxon>Actinomycetota</taxon>
        <taxon>Actinomycetes</taxon>
        <taxon>Kitasatosporales</taxon>
        <taxon>Streptomycetaceae</taxon>
        <taxon>Streptomyces</taxon>
    </lineage>
</organism>
<reference evidence="1 2" key="1">
    <citation type="submission" date="2024-06" db="EMBL/GenBank/DDBJ databases">
        <title>The Natural Products Discovery Center: Release of the First 8490 Sequenced Strains for Exploring Actinobacteria Biosynthetic Diversity.</title>
        <authorList>
            <person name="Kalkreuter E."/>
            <person name="Kautsar S.A."/>
            <person name="Yang D."/>
            <person name="Bader C.D."/>
            <person name="Teijaro C.N."/>
            <person name="Fluegel L."/>
            <person name="Davis C.M."/>
            <person name="Simpson J.R."/>
            <person name="Lauterbach L."/>
            <person name="Steele A.D."/>
            <person name="Gui C."/>
            <person name="Meng S."/>
            <person name="Li G."/>
            <person name="Viehrig K."/>
            <person name="Ye F."/>
            <person name="Su P."/>
            <person name="Kiefer A.F."/>
            <person name="Nichols A."/>
            <person name="Cepeda A.J."/>
            <person name="Yan W."/>
            <person name="Fan B."/>
            <person name="Jiang Y."/>
            <person name="Adhikari A."/>
            <person name="Zheng C.-J."/>
            <person name="Schuster L."/>
            <person name="Cowan T.M."/>
            <person name="Smanski M.J."/>
            <person name="Chevrette M.G."/>
            <person name="De Carvalho L.P.S."/>
            <person name="Shen B."/>
        </authorList>
    </citation>
    <scope>NUCLEOTIDE SEQUENCE [LARGE SCALE GENOMIC DNA]</scope>
    <source>
        <strain evidence="1 2">NPDC000234</strain>
    </source>
</reference>
<comment type="caution">
    <text evidence="1">The sequence shown here is derived from an EMBL/GenBank/DDBJ whole genome shotgun (WGS) entry which is preliminary data.</text>
</comment>
<gene>
    <name evidence="1" type="ORF">ABT404_43610</name>
</gene>
<evidence type="ECO:0000313" key="2">
    <source>
        <dbReference type="Proteomes" id="UP001474181"/>
    </source>
</evidence>
<dbReference type="EMBL" id="JBEPEK010000564">
    <property type="protein sequence ID" value="MER7186274.1"/>
    <property type="molecule type" value="Genomic_DNA"/>
</dbReference>
<protein>
    <submittedName>
        <fullName evidence="1">Uncharacterized protein</fullName>
    </submittedName>
</protein>
<accession>A0ABV1XB56</accession>
<proteinExistence type="predicted"/>
<dbReference type="RefSeq" id="WP_350789823.1">
    <property type="nucleotide sequence ID" value="NZ_JBEPEK010000564.1"/>
</dbReference>